<name>A0A2P5E230_TREOI</name>
<comment type="caution">
    <text evidence="1">The sequence shown here is derived from an EMBL/GenBank/DDBJ whole genome shotgun (WGS) entry which is preliminary data.</text>
</comment>
<dbReference type="EMBL" id="JXTC01000235">
    <property type="protein sequence ID" value="PON79567.1"/>
    <property type="molecule type" value="Genomic_DNA"/>
</dbReference>
<dbReference type="Proteomes" id="UP000237000">
    <property type="component" value="Unassembled WGS sequence"/>
</dbReference>
<gene>
    <name evidence="1" type="ORF">TorRG33x02_235760</name>
</gene>
<dbReference type="OrthoDB" id="10324006at2759"/>
<reference evidence="2" key="1">
    <citation type="submission" date="2016-06" db="EMBL/GenBank/DDBJ databases">
        <title>Parallel loss of symbiosis genes in relatives of nitrogen-fixing non-legume Parasponia.</title>
        <authorList>
            <person name="Van Velzen R."/>
            <person name="Holmer R."/>
            <person name="Bu F."/>
            <person name="Rutten L."/>
            <person name="Van Zeijl A."/>
            <person name="Liu W."/>
            <person name="Santuari L."/>
            <person name="Cao Q."/>
            <person name="Sharma T."/>
            <person name="Shen D."/>
            <person name="Roswanjaya Y."/>
            <person name="Wardhani T."/>
            <person name="Kalhor M.S."/>
            <person name="Jansen J."/>
            <person name="Van den Hoogen J."/>
            <person name="Gungor B."/>
            <person name="Hartog M."/>
            <person name="Hontelez J."/>
            <person name="Verver J."/>
            <person name="Yang W.-C."/>
            <person name="Schijlen E."/>
            <person name="Repin R."/>
            <person name="Schilthuizen M."/>
            <person name="Schranz E."/>
            <person name="Heidstra R."/>
            <person name="Miyata K."/>
            <person name="Fedorova E."/>
            <person name="Kohlen W."/>
            <person name="Bisseling T."/>
            <person name="Smit S."/>
            <person name="Geurts R."/>
        </authorList>
    </citation>
    <scope>NUCLEOTIDE SEQUENCE [LARGE SCALE GENOMIC DNA]</scope>
    <source>
        <strain evidence="2">cv. RG33-2</strain>
    </source>
</reference>
<evidence type="ECO:0000313" key="1">
    <source>
        <dbReference type="EMBL" id="PON79567.1"/>
    </source>
</evidence>
<accession>A0A2P5E230</accession>
<proteinExistence type="predicted"/>
<keyword evidence="2" id="KW-1185">Reference proteome</keyword>
<sequence length="115" mass="12347">MHGPDKNVIRRVSAKSRCVAKLLEAVEGERELCVEVERGTGEAALGDRSLSGEGELETELRLAAAAFSDELRHGVAGNAPVEAAVEDGTPERAFVGDEGAAKEVLWARYRHCCLE</sequence>
<dbReference type="AlphaFoldDB" id="A0A2P5E230"/>
<organism evidence="1 2">
    <name type="scientific">Trema orientale</name>
    <name type="common">Charcoal tree</name>
    <name type="synonym">Celtis orientalis</name>
    <dbReference type="NCBI Taxonomy" id="63057"/>
    <lineage>
        <taxon>Eukaryota</taxon>
        <taxon>Viridiplantae</taxon>
        <taxon>Streptophyta</taxon>
        <taxon>Embryophyta</taxon>
        <taxon>Tracheophyta</taxon>
        <taxon>Spermatophyta</taxon>
        <taxon>Magnoliopsida</taxon>
        <taxon>eudicotyledons</taxon>
        <taxon>Gunneridae</taxon>
        <taxon>Pentapetalae</taxon>
        <taxon>rosids</taxon>
        <taxon>fabids</taxon>
        <taxon>Rosales</taxon>
        <taxon>Cannabaceae</taxon>
        <taxon>Trema</taxon>
    </lineage>
</organism>
<protein>
    <submittedName>
        <fullName evidence="1">Uncharacterized protein</fullName>
    </submittedName>
</protein>
<evidence type="ECO:0000313" key="2">
    <source>
        <dbReference type="Proteomes" id="UP000237000"/>
    </source>
</evidence>
<dbReference type="InParanoid" id="A0A2P5E230"/>